<sequence length="159" mass="17743">MSWVAETGDHEGCAATLVSGGRRVIGYRGAEMELDDGTWVPEGETTGWQSWCSCGWRAPLPFERVTDPGLARRPDQVYEATGGPASEWVEQICHAEWLDHVRPHEVITWVKRAALELNAADARLDRAVAAARRSGTSWAQIAREVGISRQSAHERWRHL</sequence>
<dbReference type="Proteomes" id="UP001185863">
    <property type="component" value="Unassembled WGS sequence"/>
</dbReference>
<gene>
    <name evidence="1" type="ORF">R4315_09050</name>
</gene>
<comment type="caution">
    <text evidence="1">The sequence shown here is derived from an EMBL/GenBank/DDBJ whole genome shotgun (WGS) entry which is preliminary data.</text>
</comment>
<protein>
    <submittedName>
        <fullName evidence="1">AsnC family protein</fullName>
    </submittedName>
</protein>
<evidence type="ECO:0000313" key="2">
    <source>
        <dbReference type="Proteomes" id="UP001185863"/>
    </source>
</evidence>
<name>A0AAE4UY34_9NOCA</name>
<dbReference type="RefSeq" id="WP_317744306.1">
    <property type="nucleotide sequence ID" value="NZ_JAWLUP010000014.1"/>
</dbReference>
<evidence type="ECO:0000313" key="1">
    <source>
        <dbReference type="EMBL" id="MDV7264691.1"/>
    </source>
</evidence>
<reference evidence="1" key="1">
    <citation type="submission" date="2023-10" db="EMBL/GenBank/DDBJ databases">
        <title>Development of a sustainable strategy for remediation of hydrocarbon-contaminated territories based on the waste exchange concept.</title>
        <authorList>
            <person name="Krivoruchko A."/>
        </authorList>
    </citation>
    <scope>NUCLEOTIDE SEQUENCE</scope>
    <source>
        <strain evidence="1">IEGM 68</strain>
    </source>
</reference>
<dbReference type="AlphaFoldDB" id="A0AAE4UY34"/>
<accession>A0AAE4UY34</accession>
<organism evidence="1 2">
    <name type="scientific">Rhodococcus oxybenzonivorans</name>
    <dbReference type="NCBI Taxonomy" id="1990687"/>
    <lineage>
        <taxon>Bacteria</taxon>
        <taxon>Bacillati</taxon>
        <taxon>Actinomycetota</taxon>
        <taxon>Actinomycetes</taxon>
        <taxon>Mycobacteriales</taxon>
        <taxon>Nocardiaceae</taxon>
        <taxon>Rhodococcus</taxon>
    </lineage>
</organism>
<dbReference type="EMBL" id="JAWLUP010000014">
    <property type="protein sequence ID" value="MDV7264691.1"/>
    <property type="molecule type" value="Genomic_DNA"/>
</dbReference>
<proteinExistence type="predicted"/>